<evidence type="ECO:0000313" key="1">
    <source>
        <dbReference type="EMBL" id="QAT17038.1"/>
    </source>
</evidence>
<accession>A0A410P4N8</accession>
<organism evidence="1 2">
    <name type="scientific">Velamenicoccus archaeovorus</name>
    <dbReference type="NCBI Taxonomy" id="1930593"/>
    <lineage>
        <taxon>Bacteria</taxon>
        <taxon>Pseudomonadati</taxon>
        <taxon>Candidatus Omnitrophota</taxon>
        <taxon>Candidatus Velamenicoccus</taxon>
    </lineage>
</organism>
<dbReference type="RefSeq" id="WP_128699678.1">
    <property type="nucleotide sequence ID" value="NZ_CP019384.1"/>
</dbReference>
<keyword evidence="2" id="KW-1185">Reference proteome</keyword>
<dbReference type="EMBL" id="CP019384">
    <property type="protein sequence ID" value="QAT17038.1"/>
    <property type="molecule type" value="Genomic_DNA"/>
</dbReference>
<dbReference type="KEGG" id="vai:BU251_04450"/>
<dbReference type="AlphaFoldDB" id="A0A410P4N8"/>
<name>A0A410P4N8_VELA1</name>
<proteinExistence type="predicted"/>
<sequence>MEKVYLRVGQELDYDTVAAHLLVAGELMGDCFSCRHVGIDYSREKYCPQCGTDFRYITLRKNPDAIKGSMIARVCQKRPDLTYVEYQDVKDIADKHKARDLF</sequence>
<dbReference type="Proteomes" id="UP000287243">
    <property type="component" value="Chromosome"/>
</dbReference>
<dbReference type="OrthoDB" id="329567at2"/>
<gene>
    <name evidence="1" type="ORF">BU251_04450</name>
</gene>
<protein>
    <submittedName>
        <fullName evidence="1">Uncharacterized protein</fullName>
    </submittedName>
</protein>
<reference evidence="1 2" key="1">
    <citation type="submission" date="2017-01" db="EMBL/GenBank/DDBJ databases">
        <title>First insights into the biology of 'candidatus Vampirococcus archaeovorus'.</title>
        <authorList>
            <person name="Kizina J."/>
            <person name="Jordan S."/>
            <person name="Stueber K."/>
            <person name="Reinhardt R."/>
            <person name="Harder J."/>
        </authorList>
    </citation>
    <scope>NUCLEOTIDE SEQUENCE [LARGE SCALE GENOMIC DNA]</scope>
    <source>
        <strain evidence="1 2">LiM</strain>
    </source>
</reference>
<evidence type="ECO:0000313" key="2">
    <source>
        <dbReference type="Proteomes" id="UP000287243"/>
    </source>
</evidence>